<keyword evidence="5 6" id="KW-0482">Metalloprotease</keyword>
<dbReference type="GO" id="GO:0016020">
    <property type="term" value="C:membrane"/>
    <property type="evidence" value="ECO:0007669"/>
    <property type="project" value="TreeGrafter"/>
</dbReference>
<dbReference type="GO" id="GO:0004222">
    <property type="term" value="F:metalloendopeptidase activity"/>
    <property type="evidence" value="ECO:0007669"/>
    <property type="project" value="InterPro"/>
</dbReference>
<reference evidence="9" key="2">
    <citation type="submission" date="2021-08" db="EMBL/GenBank/DDBJ databases">
        <authorList>
            <person name="Dalcin Martins P."/>
        </authorList>
    </citation>
    <scope>NUCLEOTIDE SEQUENCE</scope>
    <source>
        <strain evidence="9">MAG_39</strain>
    </source>
</reference>
<dbReference type="Proteomes" id="UP000705867">
    <property type="component" value="Unassembled WGS sequence"/>
</dbReference>
<feature type="signal peptide" evidence="7">
    <location>
        <begin position="1"/>
        <end position="17"/>
    </location>
</feature>
<evidence type="ECO:0000256" key="7">
    <source>
        <dbReference type="SAM" id="SignalP"/>
    </source>
</evidence>
<feature type="domain" description="Peptidase M48" evidence="8">
    <location>
        <begin position="70"/>
        <end position="254"/>
    </location>
</feature>
<comment type="similarity">
    <text evidence="6">Belongs to the peptidase M48 family.</text>
</comment>
<dbReference type="PANTHER" id="PTHR22726">
    <property type="entry name" value="METALLOENDOPEPTIDASE OMA1"/>
    <property type="match status" value="1"/>
</dbReference>
<evidence type="ECO:0000256" key="1">
    <source>
        <dbReference type="ARBA" id="ARBA00022670"/>
    </source>
</evidence>
<evidence type="ECO:0000259" key="8">
    <source>
        <dbReference type="Pfam" id="PF01435"/>
    </source>
</evidence>
<proteinExistence type="inferred from homology"/>
<organism evidence="9 10">
    <name type="scientific">Candidatus Nitrobium versatile</name>
    <dbReference type="NCBI Taxonomy" id="2884831"/>
    <lineage>
        <taxon>Bacteria</taxon>
        <taxon>Pseudomonadati</taxon>
        <taxon>Nitrospirota</taxon>
        <taxon>Nitrospiria</taxon>
        <taxon>Nitrospirales</taxon>
        <taxon>Nitrospiraceae</taxon>
        <taxon>Candidatus Nitrobium</taxon>
    </lineage>
</organism>
<comment type="caution">
    <text evidence="9">The sequence shown here is derived from an EMBL/GenBank/DDBJ whole genome shotgun (WGS) entry which is preliminary data.</text>
</comment>
<evidence type="ECO:0000313" key="10">
    <source>
        <dbReference type="Proteomes" id="UP000705867"/>
    </source>
</evidence>
<evidence type="ECO:0000256" key="6">
    <source>
        <dbReference type="RuleBase" id="RU003983"/>
    </source>
</evidence>
<name>A0A953LY25_9BACT</name>
<evidence type="ECO:0000313" key="9">
    <source>
        <dbReference type="EMBL" id="MBZ0157576.1"/>
    </source>
</evidence>
<dbReference type="PROSITE" id="PS51257">
    <property type="entry name" value="PROKAR_LIPOPROTEIN"/>
    <property type="match status" value="1"/>
</dbReference>
<dbReference type="InterPro" id="IPR051156">
    <property type="entry name" value="Mito/Outer_Membr_Metalloprot"/>
</dbReference>
<reference evidence="9" key="1">
    <citation type="journal article" date="2021" name="bioRxiv">
        <title>Unraveling nitrogen, sulfur and carbon metabolic pathways and microbial community transcriptional responses to substrate deprivation and toxicity stresses in a bioreactor mimicking anoxic brackish coastal sediment conditions.</title>
        <authorList>
            <person name="Martins P.D."/>
            <person name="Echeveste M.J."/>
            <person name="Arshad A."/>
            <person name="Kurth J."/>
            <person name="Ouboter H."/>
            <person name="Jetten M.S.M."/>
            <person name="Welte C.U."/>
        </authorList>
    </citation>
    <scope>NUCLEOTIDE SEQUENCE</scope>
    <source>
        <strain evidence="9">MAG_39</strain>
    </source>
</reference>
<keyword evidence="7" id="KW-0732">Signal</keyword>
<dbReference type="InterPro" id="IPR001915">
    <property type="entry name" value="Peptidase_M48"/>
</dbReference>
<protein>
    <submittedName>
        <fullName evidence="9">M48 family metallopeptidase</fullName>
    </submittedName>
</protein>
<evidence type="ECO:0000256" key="3">
    <source>
        <dbReference type="ARBA" id="ARBA00022801"/>
    </source>
</evidence>
<keyword evidence="2" id="KW-0479">Metal-binding</keyword>
<feature type="chain" id="PRO_5037153721" evidence="7">
    <location>
        <begin position="18"/>
        <end position="266"/>
    </location>
</feature>
<dbReference type="Pfam" id="PF01435">
    <property type="entry name" value="Peptidase_M48"/>
    <property type="match status" value="1"/>
</dbReference>
<sequence>MRRCLPFLLLSVALLFACQTVPITGRQQLSLVSSESLLPMSFSTYREFLAKHRVIENTPQAQSVKTVGARIRQAVQEYLSSQGLSERLKGYQWEFNLIEDKSVNAWAMPGGKVVVYSGMLPVAQNDTGLAVVMGHEIAHAVAAHGEERMSQGLIAQLGGVALSTALSQKPQETVNLFMQAYGLGTQVGVLLPFSRVQETEADRLGLIFMAMAGYDPRAAADFWQRMSAAKQGAAPPEFLSTHPADETRIRNIKEFLPEAMRYYRPR</sequence>
<dbReference type="AlphaFoldDB" id="A0A953LY25"/>
<dbReference type="Gene3D" id="3.30.2010.10">
    <property type="entry name" value="Metalloproteases ('zincins'), catalytic domain"/>
    <property type="match status" value="1"/>
</dbReference>
<evidence type="ECO:0000256" key="4">
    <source>
        <dbReference type="ARBA" id="ARBA00022833"/>
    </source>
</evidence>
<comment type="cofactor">
    <cofactor evidence="6">
        <name>Zn(2+)</name>
        <dbReference type="ChEBI" id="CHEBI:29105"/>
    </cofactor>
    <text evidence="6">Binds 1 zinc ion per subunit.</text>
</comment>
<dbReference type="PANTHER" id="PTHR22726:SF1">
    <property type="entry name" value="METALLOENDOPEPTIDASE OMA1, MITOCHONDRIAL"/>
    <property type="match status" value="1"/>
</dbReference>
<dbReference type="GO" id="GO:0051603">
    <property type="term" value="P:proteolysis involved in protein catabolic process"/>
    <property type="evidence" value="ECO:0007669"/>
    <property type="project" value="TreeGrafter"/>
</dbReference>
<dbReference type="CDD" id="cd07331">
    <property type="entry name" value="M48C_Oma1_like"/>
    <property type="match status" value="1"/>
</dbReference>
<evidence type="ECO:0000256" key="5">
    <source>
        <dbReference type="ARBA" id="ARBA00023049"/>
    </source>
</evidence>
<keyword evidence="3 6" id="KW-0378">Hydrolase</keyword>
<dbReference type="EMBL" id="JAIOIV010000120">
    <property type="protein sequence ID" value="MBZ0157576.1"/>
    <property type="molecule type" value="Genomic_DNA"/>
</dbReference>
<evidence type="ECO:0000256" key="2">
    <source>
        <dbReference type="ARBA" id="ARBA00022723"/>
    </source>
</evidence>
<keyword evidence="4 6" id="KW-0862">Zinc</keyword>
<keyword evidence="1 6" id="KW-0645">Protease</keyword>
<accession>A0A953LY25</accession>
<gene>
    <name evidence="9" type="ORF">K8I29_15360</name>
</gene>
<dbReference type="GO" id="GO:0046872">
    <property type="term" value="F:metal ion binding"/>
    <property type="evidence" value="ECO:0007669"/>
    <property type="project" value="UniProtKB-KW"/>
</dbReference>